<dbReference type="Gene3D" id="1.50.10.100">
    <property type="entry name" value="Chondroitin AC/alginate lyase"/>
    <property type="match status" value="1"/>
</dbReference>
<name>A0AAW8TZV4_9ENTE</name>
<gene>
    <name evidence="1" type="ORF">P7H43_05610</name>
</gene>
<dbReference type="Proteomes" id="UP001256711">
    <property type="component" value="Unassembled WGS sequence"/>
</dbReference>
<dbReference type="InterPro" id="IPR008929">
    <property type="entry name" value="Chondroitin_lyas"/>
</dbReference>
<dbReference type="SUPFAM" id="SSF48230">
    <property type="entry name" value="Chondroitin AC/alginate lyase"/>
    <property type="match status" value="1"/>
</dbReference>
<dbReference type="AlphaFoldDB" id="A0AAW8TZV4"/>
<organism evidence="1 2">
    <name type="scientific">Enterococcus asini</name>
    <dbReference type="NCBI Taxonomy" id="57732"/>
    <lineage>
        <taxon>Bacteria</taxon>
        <taxon>Bacillati</taxon>
        <taxon>Bacillota</taxon>
        <taxon>Bacilli</taxon>
        <taxon>Lactobacillales</taxon>
        <taxon>Enterococcaceae</taxon>
        <taxon>Enterococcus</taxon>
    </lineage>
</organism>
<comment type="caution">
    <text evidence="1">The sequence shown here is derived from an EMBL/GenBank/DDBJ whole genome shotgun (WGS) entry which is preliminary data.</text>
</comment>
<sequence length="541" mass="61672">MLKAEILAAAKEYVASGEIPYLPLAGYQEYLTSGNRLHFEERYFARRRQLAVLALAYELQPAQETKELLEQVIWEVCNEYTWALPAHLPIVEGAFGQGSDCWLDLFAAETAQTIAACYEKMGTEFSLLTQERMLQELERRIFRPFEAHNWEWEEKDNNWSAVVGGSIGMAILAVMPASPRRTRLLKRLEKSLESYLSGFGEDGACVEGVGYWSYGFGYFLYYCEKLRKVTGDDHFLKREKVKQIAAFPYYVSFGDGAYLPFSDYSQVALASGLVAFCQEYFGVAVPPAPESSLDFDHCYRYAQLEWNLTYHGQPVTENTAIDHYFADAQWWVKKDQGQVFAAKGGHNYESHNHLDVGHFVYGTSEQLFLTDLGAGEYTKEYFQEATRYDFFVNQAQSHSIPQINGVWQQESKEAPLAIKGENQLSFTLSHFYPGGQVEEFERTFTVSDKEVTLQDAFQFSQDTNVVLENFITPVKPLIQKNKVLLRGTKTACTLDFETEALEVKRVVYQDHHGQEQEAYLVQAQYQLAQQGTISVKLSLGN</sequence>
<evidence type="ECO:0008006" key="3">
    <source>
        <dbReference type="Google" id="ProtNLM"/>
    </source>
</evidence>
<evidence type="ECO:0000313" key="1">
    <source>
        <dbReference type="EMBL" id="MDT2809952.1"/>
    </source>
</evidence>
<dbReference type="Gene3D" id="2.70.98.70">
    <property type="match status" value="1"/>
</dbReference>
<dbReference type="PANTHER" id="PTHR38045:SF1">
    <property type="entry name" value="HEPARINASE II_III-LIKE PROTEIN"/>
    <property type="match status" value="1"/>
</dbReference>
<proteinExistence type="predicted"/>
<protein>
    <recommendedName>
        <fullName evidence="3">Heparinase</fullName>
    </recommendedName>
</protein>
<reference evidence="1" key="1">
    <citation type="submission" date="2023-03" db="EMBL/GenBank/DDBJ databases">
        <authorList>
            <person name="Shen W."/>
            <person name="Cai J."/>
        </authorList>
    </citation>
    <scope>NUCLEOTIDE SEQUENCE</scope>
    <source>
        <strain evidence="1">B226-2</strain>
    </source>
</reference>
<dbReference type="EMBL" id="JARQBJ010000002">
    <property type="protein sequence ID" value="MDT2809952.1"/>
    <property type="molecule type" value="Genomic_DNA"/>
</dbReference>
<accession>A0AAW8TZV4</accession>
<evidence type="ECO:0000313" key="2">
    <source>
        <dbReference type="Proteomes" id="UP001256711"/>
    </source>
</evidence>
<dbReference type="PANTHER" id="PTHR38045">
    <property type="entry name" value="CHROMOSOME 1, WHOLE GENOME SHOTGUN SEQUENCE"/>
    <property type="match status" value="1"/>
</dbReference>
<dbReference type="RefSeq" id="WP_311835220.1">
    <property type="nucleotide sequence ID" value="NZ_JARQBJ010000002.1"/>
</dbReference>